<proteinExistence type="predicted"/>
<dbReference type="AlphaFoldDB" id="A0A0K2TLJ6"/>
<organism evidence="1">
    <name type="scientific">Lepeophtheirus salmonis</name>
    <name type="common">Salmon louse</name>
    <name type="synonym">Caligus salmonis</name>
    <dbReference type="NCBI Taxonomy" id="72036"/>
    <lineage>
        <taxon>Eukaryota</taxon>
        <taxon>Metazoa</taxon>
        <taxon>Ecdysozoa</taxon>
        <taxon>Arthropoda</taxon>
        <taxon>Crustacea</taxon>
        <taxon>Multicrustacea</taxon>
        <taxon>Hexanauplia</taxon>
        <taxon>Copepoda</taxon>
        <taxon>Siphonostomatoida</taxon>
        <taxon>Caligidae</taxon>
        <taxon>Lepeophtheirus</taxon>
    </lineage>
</organism>
<reference evidence="1" key="1">
    <citation type="submission" date="2014-05" db="EMBL/GenBank/DDBJ databases">
        <authorList>
            <person name="Chronopoulou M."/>
        </authorList>
    </citation>
    <scope>NUCLEOTIDE SEQUENCE</scope>
    <source>
        <tissue evidence="1">Whole organism</tissue>
    </source>
</reference>
<dbReference type="EMBL" id="HACA01009146">
    <property type="protein sequence ID" value="CDW26507.1"/>
    <property type="molecule type" value="Transcribed_RNA"/>
</dbReference>
<sequence length="41" mass="4694">MLMKNAWLTIAVEHFGVQSTNWSRYDSLINMLQIAKILGQA</sequence>
<evidence type="ECO:0000313" key="1">
    <source>
        <dbReference type="EMBL" id="CDW26507.1"/>
    </source>
</evidence>
<accession>A0A0K2TLJ6</accession>
<protein>
    <submittedName>
        <fullName evidence="1">Uncharacterized protein</fullName>
    </submittedName>
</protein>
<dbReference type="EMBL" id="HACA01009147">
    <property type="protein sequence ID" value="CDW26508.1"/>
    <property type="molecule type" value="Transcribed_RNA"/>
</dbReference>
<name>A0A0K2TLJ6_LEPSM</name>